<comment type="caution">
    <text evidence="2">The sequence shown here is derived from an EMBL/GenBank/DDBJ whole genome shotgun (WGS) entry which is preliminary data.</text>
</comment>
<dbReference type="PATRIC" id="fig|480.237.peg.1924"/>
<sequence>MLIDTNILIRYLLQDHDELSKKATDIIINNDAICLHAVIYEVIHVLQSIYKMDRVAIADLLTALFVNQVIGSENKAIIIRTLAIFKQTSMDFIDCLLIARHILYQDTIHSFDKKLNNYILRHNSH</sequence>
<dbReference type="EMBL" id="LXHC01000019">
    <property type="protein sequence ID" value="OAU96341.1"/>
    <property type="molecule type" value="Genomic_DNA"/>
</dbReference>
<feature type="domain" description="PIN" evidence="1">
    <location>
        <begin position="1"/>
        <end position="117"/>
    </location>
</feature>
<dbReference type="Pfam" id="PF01850">
    <property type="entry name" value="PIN"/>
    <property type="match status" value="1"/>
</dbReference>
<dbReference type="InterPro" id="IPR002716">
    <property type="entry name" value="PIN_dom"/>
</dbReference>
<dbReference type="InterPro" id="IPR029060">
    <property type="entry name" value="PIN-like_dom_sf"/>
</dbReference>
<dbReference type="AlphaFoldDB" id="A0A198UIX9"/>
<dbReference type="OrthoDB" id="32974at2"/>
<evidence type="ECO:0000313" key="3">
    <source>
        <dbReference type="Proteomes" id="UP000078228"/>
    </source>
</evidence>
<accession>A0A198UIX9</accession>
<reference evidence="2 3" key="1">
    <citation type="journal article" date="2016" name="Genome Biol. Evol.">
        <title>Comparative Genomic Analyses of the Moraxella catarrhalis Serosensitive and Seroresistant Lineages Demonstrate Their Independent Evolution.</title>
        <authorList>
            <person name="Earl J.P."/>
            <person name="de Vries S.P."/>
            <person name="Ahmed A."/>
            <person name="Powell E."/>
            <person name="Schultz M.P."/>
            <person name="Hermans P.W."/>
            <person name="Hill D.J."/>
            <person name="Zhou Z."/>
            <person name="Constantinidou C.I."/>
            <person name="Hu F.Z."/>
            <person name="Bootsma H.J."/>
            <person name="Ehrlich G.D."/>
        </authorList>
    </citation>
    <scope>NUCLEOTIDE SEQUENCE [LARGE SCALE GENOMIC DNA]</scope>
    <source>
        <strain evidence="2 3">Z7542</strain>
    </source>
</reference>
<dbReference type="Gene3D" id="3.40.50.1010">
    <property type="entry name" value="5'-nuclease"/>
    <property type="match status" value="1"/>
</dbReference>
<organism evidence="2 3">
    <name type="scientific">Moraxella catarrhalis</name>
    <name type="common">Branhamella catarrhalis</name>
    <dbReference type="NCBI Taxonomy" id="480"/>
    <lineage>
        <taxon>Bacteria</taxon>
        <taxon>Pseudomonadati</taxon>
        <taxon>Pseudomonadota</taxon>
        <taxon>Gammaproteobacteria</taxon>
        <taxon>Moraxellales</taxon>
        <taxon>Moraxellaceae</taxon>
        <taxon>Moraxella</taxon>
    </lineage>
</organism>
<dbReference type="SUPFAM" id="SSF88723">
    <property type="entry name" value="PIN domain-like"/>
    <property type="match status" value="1"/>
</dbReference>
<proteinExistence type="predicted"/>
<keyword evidence="3" id="KW-1185">Reference proteome</keyword>
<dbReference type="Proteomes" id="UP000078228">
    <property type="component" value="Unassembled WGS sequence"/>
</dbReference>
<evidence type="ECO:0000313" key="2">
    <source>
        <dbReference type="EMBL" id="OAU96341.1"/>
    </source>
</evidence>
<gene>
    <name evidence="2" type="ORF">AO384_1029</name>
</gene>
<evidence type="ECO:0000259" key="1">
    <source>
        <dbReference type="Pfam" id="PF01850"/>
    </source>
</evidence>
<dbReference type="RefSeq" id="WP_064621275.1">
    <property type="nucleotide sequence ID" value="NZ_LXHC01000019.1"/>
</dbReference>
<protein>
    <recommendedName>
        <fullName evidence="1">PIN domain-containing protein</fullName>
    </recommendedName>
</protein>
<name>A0A198UIX9_MORCA</name>